<comment type="caution">
    <text evidence="2">The sequence shown here is derived from an EMBL/GenBank/DDBJ whole genome shotgun (WGS) entry which is preliminary data.</text>
</comment>
<dbReference type="InterPro" id="IPR025250">
    <property type="entry name" value="DUF4199"/>
</dbReference>
<sequence length="88" mass="10200">MTKNHSGTLQQYAMLYGTYMGLFWIAKFTLFPLGMSSPLLLLLFLALTIYVPFLGFRYTKSYRDYVLNGNISFLQAWAFNLMLYVFAA</sequence>
<keyword evidence="1" id="KW-0812">Transmembrane</keyword>
<organism evidence="2">
    <name type="scientific">gut metagenome</name>
    <dbReference type="NCBI Taxonomy" id="749906"/>
    <lineage>
        <taxon>unclassified sequences</taxon>
        <taxon>metagenomes</taxon>
        <taxon>organismal metagenomes</taxon>
    </lineage>
</organism>
<dbReference type="Pfam" id="PF13858">
    <property type="entry name" value="DUF4199"/>
    <property type="match status" value="1"/>
</dbReference>
<evidence type="ECO:0000256" key="1">
    <source>
        <dbReference type="SAM" id="Phobius"/>
    </source>
</evidence>
<feature type="transmembrane region" description="Helical" evidence="1">
    <location>
        <begin position="39"/>
        <end position="58"/>
    </location>
</feature>
<keyword evidence="1" id="KW-1133">Transmembrane helix</keyword>
<feature type="non-terminal residue" evidence="2">
    <location>
        <position position="88"/>
    </location>
</feature>
<protein>
    <submittedName>
        <fullName evidence="2">Uncharacterized protein</fullName>
    </submittedName>
</protein>
<feature type="transmembrane region" description="Helical" evidence="1">
    <location>
        <begin position="65"/>
        <end position="87"/>
    </location>
</feature>
<feature type="transmembrane region" description="Helical" evidence="1">
    <location>
        <begin position="12"/>
        <end position="33"/>
    </location>
</feature>
<evidence type="ECO:0000313" key="2">
    <source>
        <dbReference type="EMBL" id="EJW99129.1"/>
    </source>
</evidence>
<reference evidence="2" key="1">
    <citation type="journal article" date="2012" name="PLoS ONE">
        <title>Gene sets for utilization of primary and secondary nutrition supplies in the distal gut of endangered iberian lynx.</title>
        <authorList>
            <person name="Alcaide M."/>
            <person name="Messina E."/>
            <person name="Richter M."/>
            <person name="Bargiela R."/>
            <person name="Peplies J."/>
            <person name="Huws S.A."/>
            <person name="Newbold C.J."/>
            <person name="Golyshin P.N."/>
            <person name="Simon M.A."/>
            <person name="Lopez G."/>
            <person name="Yakimov M.M."/>
            <person name="Ferrer M."/>
        </authorList>
    </citation>
    <scope>NUCLEOTIDE SEQUENCE</scope>
</reference>
<name>J9GI23_9ZZZZ</name>
<gene>
    <name evidence="2" type="ORF">EVA_12763</name>
</gene>
<keyword evidence="1" id="KW-0472">Membrane</keyword>
<dbReference type="EMBL" id="AMCI01003958">
    <property type="protein sequence ID" value="EJW99129.1"/>
    <property type="molecule type" value="Genomic_DNA"/>
</dbReference>
<dbReference type="AlphaFoldDB" id="J9GI23"/>
<accession>J9GI23</accession>
<proteinExistence type="predicted"/>